<feature type="region of interest" description="Disordered" evidence="1">
    <location>
        <begin position="65"/>
        <end position="102"/>
    </location>
</feature>
<sequence>MEERMQVSLWAPRPKRSETARSQTPASHHCQPLWGNILRSKPTVNRQTQRGLSDFLPCGFCRHNHGNQRKVRHRRGQQRGTTRQLREHSRVCERAARLTTDQ</sequence>
<feature type="compositionally biased region" description="Basic and acidic residues" evidence="1">
    <location>
        <begin position="84"/>
        <end position="96"/>
    </location>
</feature>
<protein>
    <submittedName>
        <fullName evidence="2">Uncharacterized protein</fullName>
    </submittedName>
</protein>
<accession>A0A401THI5</accession>
<evidence type="ECO:0000256" key="1">
    <source>
        <dbReference type="SAM" id="MobiDB-lite"/>
    </source>
</evidence>
<evidence type="ECO:0000313" key="3">
    <source>
        <dbReference type="Proteomes" id="UP000287033"/>
    </source>
</evidence>
<gene>
    <name evidence="2" type="ORF">chiPu_0026172</name>
</gene>
<reference evidence="2 3" key="1">
    <citation type="journal article" date="2018" name="Nat. Ecol. Evol.">
        <title>Shark genomes provide insights into elasmobranch evolution and the origin of vertebrates.</title>
        <authorList>
            <person name="Hara Y"/>
            <person name="Yamaguchi K"/>
            <person name="Onimaru K"/>
            <person name="Kadota M"/>
            <person name="Koyanagi M"/>
            <person name="Keeley SD"/>
            <person name="Tatsumi K"/>
            <person name="Tanaka K"/>
            <person name="Motone F"/>
            <person name="Kageyama Y"/>
            <person name="Nozu R"/>
            <person name="Adachi N"/>
            <person name="Nishimura O"/>
            <person name="Nakagawa R"/>
            <person name="Tanegashima C"/>
            <person name="Kiyatake I"/>
            <person name="Matsumoto R"/>
            <person name="Murakumo K"/>
            <person name="Nishida K"/>
            <person name="Terakita A"/>
            <person name="Kuratani S"/>
            <person name="Sato K"/>
            <person name="Hyodo S Kuraku.S."/>
        </authorList>
    </citation>
    <scope>NUCLEOTIDE SEQUENCE [LARGE SCALE GENOMIC DNA]</scope>
</reference>
<keyword evidence="3" id="KW-1185">Reference proteome</keyword>
<comment type="caution">
    <text evidence="2">The sequence shown here is derived from an EMBL/GenBank/DDBJ whole genome shotgun (WGS) entry which is preliminary data.</text>
</comment>
<feature type="compositionally biased region" description="Basic residues" evidence="1">
    <location>
        <begin position="65"/>
        <end position="77"/>
    </location>
</feature>
<dbReference type="Proteomes" id="UP000287033">
    <property type="component" value="Unassembled WGS sequence"/>
</dbReference>
<evidence type="ECO:0000313" key="2">
    <source>
        <dbReference type="EMBL" id="GCC42109.1"/>
    </source>
</evidence>
<dbReference type="EMBL" id="BEZZ01074053">
    <property type="protein sequence ID" value="GCC42109.1"/>
    <property type="molecule type" value="Genomic_DNA"/>
</dbReference>
<organism evidence="2 3">
    <name type="scientific">Chiloscyllium punctatum</name>
    <name type="common">Brownbanded bambooshark</name>
    <name type="synonym">Hemiscyllium punctatum</name>
    <dbReference type="NCBI Taxonomy" id="137246"/>
    <lineage>
        <taxon>Eukaryota</taxon>
        <taxon>Metazoa</taxon>
        <taxon>Chordata</taxon>
        <taxon>Craniata</taxon>
        <taxon>Vertebrata</taxon>
        <taxon>Chondrichthyes</taxon>
        <taxon>Elasmobranchii</taxon>
        <taxon>Galeomorphii</taxon>
        <taxon>Galeoidea</taxon>
        <taxon>Orectolobiformes</taxon>
        <taxon>Hemiscylliidae</taxon>
        <taxon>Chiloscyllium</taxon>
    </lineage>
</organism>
<name>A0A401THI5_CHIPU</name>
<feature type="region of interest" description="Disordered" evidence="1">
    <location>
        <begin position="1"/>
        <end position="33"/>
    </location>
</feature>
<proteinExistence type="predicted"/>
<dbReference type="AlphaFoldDB" id="A0A401THI5"/>